<evidence type="ECO:0000259" key="6">
    <source>
        <dbReference type="PROSITE" id="PS50943"/>
    </source>
</evidence>
<dbReference type="CDD" id="cd01392">
    <property type="entry name" value="HTH_LacI"/>
    <property type="match status" value="1"/>
</dbReference>
<dbReference type="PANTHER" id="PTHR30146">
    <property type="entry name" value="LACI-RELATED TRANSCRIPTIONAL REPRESSOR"/>
    <property type="match status" value="1"/>
</dbReference>
<evidence type="ECO:0000256" key="4">
    <source>
        <dbReference type="SAM" id="MobiDB-lite"/>
    </source>
</evidence>
<sequence>MRDHGGSATSVTSAAPRCSGRATSVPRCPLVITLRSAQKVTTASRGLARWCQLPLPSSSSIRIDDDADASSEGGALVPTSRDVAKLAGVSQSTVSYVLSGKRPISPETRKRVEGAIAQLTFQPNAGARALASQRTQVIGLVAPFGVTSDHSGLLPFIETIARSVRDHDHDLLLVTNDEGADGLVRVAGRRIVDALVVMEVEARDERIPVAAGLDVPVILIGVPDERAGLPCVDLDFHAAGALAVAELAAVGCRSAAVLGYSSAEIDRGINYVPRFLEGVHAGAARLGLPLTVVSPVELERASVDAALDEVLSVESDEGELPGLVLPHTEGVAGVLRALADRGLVPGRHLGVVAMSTDAAAEEFTTPLTNVSLEPRDVSRRAVETLFRLLEAPADAEAPGIELVQPRLTRRASTALPPALAAAQLTA</sequence>
<evidence type="ECO:0000256" key="3">
    <source>
        <dbReference type="ARBA" id="ARBA00023163"/>
    </source>
</evidence>
<gene>
    <name evidence="7" type="ORF">FMM08_09550</name>
</gene>
<dbReference type="InterPro" id="IPR001387">
    <property type="entry name" value="Cro/C1-type_HTH"/>
</dbReference>
<evidence type="ECO:0000313" key="8">
    <source>
        <dbReference type="Proteomes" id="UP000321234"/>
    </source>
</evidence>
<reference evidence="7 8" key="1">
    <citation type="submission" date="2019-07" db="EMBL/GenBank/DDBJ databases">
        <title>Quadrisphaera sp. strain DD2A genome sequencing and assembly.</title>
        <authorList>
            <person name="Kim I."/>
        </authorList>
    </citation>
    <scope>NUCLEOTIDE SEQUENCE [LARGE SCALE GENOMIC DNA]</scope>
    <source>
        <strain evidence="7 8">DD2A</strain>
    </source>
</reference>
<dbReference type="Pfam" id="PF13377">
    <property type="entry name" value="Peripla_BP_3"/>
    <property type="match status" value="1"/>
</dbReference>
<dbReference type="Proteomes" id="UP000321234">
    <property type="component" value="Unassembled WGS sequence"/>
</dbReference>
<dbReference type="EMBL" id="VKAC01000005">
    <property type="protein sequence ID" value="TXR56346.1"/>
    <property type="molecule type" value="Genomic_DNA"/>
</dbReference>
<dbReference type="SMART" id="SM00354">
    <property type="entry name" value="HTH_LACI"/>
    <property type="match status" value="1"/>
</dbReference>
<name>A0A5C8ZHF4_9ACTN</name>
<dbReference type="InterPro" id="IPR000843">
    <property type="entry name" value="HTH_LacI"/>
</dbReference>
<feature type="domain" description="HTH cro/C1-type" evidence="6">
    <location>
        <begin position="79"/>
        <end position="108"/>
    </location>
</feature>
<evidence type="ECO:0000256" key="1">
    <source>
        <dbReference type="ARBA" id="ARBA00023015"/>
    </source>
</evidence>
<organism evidence="7 8">
    <name type="scientific">Quadrisphaera setariae</name>
    <dbReference type="NCBI Taxonomy" id="2593304"/>
    <lineage>
        <taxon>Bacteria</taxon>
        <taxon>Bacillati</taxon>
        <taxon>Actinomycetota</taxon>
        <taxon>Actinomycetes</taxon>
        <taxon>Kineosporiales</taxon>
        <taxon>Kineosporiaceae</taxon>
        <taxon>Quadrisphaera</taxon>
    </lineage>
</organism>
<dbReference type="PROSITE" id="PS50943">
    <property type="entry name" value="HTH_CROC1"/>
    <property type="match status" value="1"/>
</dbReference>
<protein>
    <submittedName>
        <fullName evidence="7">LacI family transcriptional regulator</fullName>
    </submittedName>
</protein>
<evidence type="ECO:0000256" key="2">
    <source>
        <dbReference type="ARBA" id="ARBA00023125"/>
    </source>
</evidence>
<dbReference type="Gene3D" id="3.40.50.2300">
    <property type="match status" value="2"/>
</dbReference>
<feature type="domain" description="HTH lacI-type" evidence="5">
    <location>
        <begin position="78"/>
        <end position="132"/>
    </location>
</feature>
<dbReference type="Gene3D" id="1.10.260.40">
    <property type="entry name" value="lambda repressor-like DNA-binding domains"/>
    <property type="match status" value="1"/>
</dbReference>
<evidence type="ECO:0000313" key="7">
    <source>
        <dbReference type="EMBL" id="TXR56346.1"/>
    </source>
</evidence>
<dbReference type="OrthoDB" id="252678at2"/>
<keyword evidence="8" id="KW-1185">Reference proteome</keyword>
<dbReference type="InterPro" id="IPR028082">
    <property type="entry name" value="Peripla_BP_I"/>
</dbReference>
<accession>A0A5C8ZHF4</accession>
<keyword evidence="2" id="KW-0238">DNA-binding</keyword>
<dbReference type="Pfam" id="PF00356">
    <property type="entry name" value="LacI"/>
    <property type="match status" value="1"/>
</dbReference>
<dbReference type="AlphaFoldDB" id="A0A5C8ZHF4"/>
<dbReference type="SUPFAM" id="SSF53822">
    <property type="entry name" value="Periplasmic binding protein-like I"/>
    <property type="match status" value="1"/>
</dbReference>
<dbReference type="SUPFAM" id="SSF47413">
    <property type="entry name" value="lambda repressor-like DNA-binding domains"/>
    <property type="match status" value="1"/>
</dbReference>
<keyword evidence="1" id="KW-0805">Transcription regulation</keyword>
<dbReference type="GO" id="GO:0003700">
    <property type="term" value="F:DNA-binding transcription factor activity"/>
    <property type="evidence" value="ECO:0007669"/>
    <property type="project" value="TreeGrafter"/>
</dbReference>
<dbReference type="InterPro" id="IPR010982">
    <property type="entry name" value="Lambda_DNA-bd_dom_sf"/>
</dbReference>
<keyword evidence="3" id="KW-0804">Transcription</keyword>
<comment type="caution">
    <text evidence="7">The sequence shown here is derived from an EMBL/GenBank/DDBJ whole genome shotgun (WGS) entry which is preliminary data.</text>
</comment>
<dbReference type="GO" id="GO:0000976">
    <property type="term" value="F:transcription cis-regulatory region binding"/>
    <property type="evidence" value="ECO:0007669"/>
    <property type="project" value="TreeGrafter"/>
</dbReference>
<proteinExistence type="predicted"/>
<dbReference type="InterPro" id="IPR046335">
    <property type="entry name" value="LacI/GalR-like_sensor"/>
</dbReference>
<dbReference type="PANTHER" id="PTHR30146:SF153">
    <property type="entry name" value="LACTOSE OPERON REPRESSOR"/>
    <property type="match status" value="1"/>
</dbReference>
<dbReference type="PROSITE" id="PS50932">
    <property type="entry name" value="HTH_LACI_2"/>
    <property type="match status" value="1"/>
</dbReference>
<evidence type="ECO:0000259" key="5">
    <source>
        <dbReference type="PROSITE" id="PS50932"/>
    </source>
</evidence>
<feature type="region of interest" description="Disordered" evidence="4">
    <location>
        <begin position="1"/>
        <end position="22"/>
    </location>
</feature>